<name>G2Y0F9_BOTF4</name>
<evidence type="ECO:0000256" key="2">
    <source>
        <dbReference type="SAM" id="MobiDB-lite"/>
    </source>
</evidence>
<dbReference type="EMBL" id="FQ790281">
    <property type="protein sequence ID" value="CCD46124.1"/>
    <property type="molecule type" value="Genomic_DNA"/>
</dbReference>
<feature type="coiled-coil region" evidence="1">
    <location>
        <begin position="331"/>
        <end position="358"/>
    </location>
</feature>
<accession>G2Y0F9</accession>
<feature type="region of interest" description="Disordered" evidence="2">
    <location>
        <begin position="1"/>
        <end position="28"/>
    </location>
</feature>
<dbReference type="Proteomes" id="UP000008177">
    <property type="component" value="Unplaced contigs"/>
</dbReference>
<organism evidence="3 4">
    <name type="scientific">Botryotinia fuckeliana (strain T4)</name>
    <name type="common">Noble rot fungus</name>
    <name type="synonym">Botrytis cinerea</name>
    <dbReference type="NCBI Taxonomy" id="999810"/>
    <lineage>
        <taxon>Eukaryota</taxon>
        <taxon>Fungi</taxon>
        <taxon>Dikarya</taxon>
        <taxon>Ascomycota</taxon>
        <taxon>Pezizomycotina</taxon>
        <taxon>Leotiomycetes</taxon>
        <taxon>Helotiales</taxon>
        <taxon>Sclerotiniaceae</taxon>
        <taxon>Botrytis</taxon>
    </lineage>
</organism>
<dbReference type="InParanoid" id="G2Y0F9"/>
<gene>
    <name evidence="3" type="ORF">BofuT4_P116740.1</name>
</gene>
<dbReference type="AlphaFoldDB" id="G2Y0F9"/>
<proteinExistence type="predicted"/>
<dbReference type="HOGENOM" id="CLU_692593_0_0_1"/>
<sequence length="398" mass="44273">MASPDEISVKEVPAPTKDEEVEKAGEQRPVEVQKVSTLRSVSLDVVGVESVNKEAKKRRTYKKWSEKEEKIVQGIVDNHRTNPETSNMGLMELDRYSVTKLADAGFFRTQLGVSGFRGRKSSKPDYNPVVDLVANMPESIRSMEANYKPFASVAREPVRRPSTVVFQSATSLQEWNTLSKLKNSPYALNGKRNHGDFNGDLARERANAATTATWKPQAQASSMGTNGVFDPAINQQGFLMTPGSKSCEVSKSQIEMGLNMLPPSNRMCVTNGSRGNPIEARNDPLLGQPQSESDRIEQARVSIVSLGKKLLGAMTMQGAHENIAMTHANIAMAHEARRKEAEKLAVEFKKRAQAQRDEIARIQTLNPELKHYDVCSSPEIEEDMRIFELELKNNPVFQ</sequence>
<evidence type="ECO:0000256" key="1">
    <source>
        <dbReference type="SAM" id="Coils"/>
    </source>
</evidence>
<evidence type="ECO:0000313" key="3">
    <source>
        <dbReference type="EMBL" id="CCD46124.1"/>
    </source>
</evidence>
<protein>
    <submittedName>
        <fullName evidence="3">Uncharacterized protein</fullName>
    </submittedName>
</protein>
<evidence type="ECO:0000313" key="4">
    <source>
        <dbReference type="Proteomes" id="UP000008177"/>
    </source>
</evidence>
<keyword evidence="1" id="KW-0175">Coiled coil</keyword>
<reference evidence="4" key="1">
    <citation type="journal article" date="2011" name="PLoS Genet.">
        <title>Genomic analysis of the necrotrophic fungal pathogens Sclerotinia sclerotiorum and Botrytis cinerea.</title>
        <authorList>
            <person name="Amselem J."/>
            <person name="Cuomo C.A."/>
            <person name="van Kan J.A."/>
            <person name="Viaud M."/>
            <person name="Benito E.P."/>
            <person name="Couloux A."/>
            <person name="Coutinho P.M."/>
            <person name="de Vries R.P."/>
            <person name="Dyer P.S."/>
            <person name="Fillinger S."/>
            <person name="Fournier E."/>
            <person name="Gout L."/>
            <person name="Hahn M."/>
            <person name="Kohn L."/>
            <person name="Lapalu N."/>
            <person name="Plummer K.M."/>
            <person name="Pradier J.M."/>
            <person name="Quevillon E."/>
            <person name="Sharon A."/>
            <person name="Simon A."/>
            <person name="ten Have A."/>
            <person name="Tudzynski B."/>
            <person name="Tudzynski P."/>
            <person name="Wincker P."/>
            <person name="Andrew M."/>
            <person name="Anthouard V."/>
            <person name="Beever R.E."/>
            <person name="Beffa R."/>
            <person name="Benoit I."/>
            <person name="Bouzid O."/>
            <person name="Brault B."/>
            <person name="Chen Z."/>
            <person name="Choquer M."/>
            <person name="Collemare J."/>
            <person name="Cotton P."/>
            <person name="Danchin E.G."/>
            <person name="Da Silva C."/>
            <person name="Gautier A."/>
            <person name="Giraud C."/>
            <person name="Giraud T."/>
            <person name="Gonzalez C."/>
            <person name="Grossetete S."/>
            <person name="Guldener U."/>
            <person name="Henrissat B."/>
            <person name="Howlett B.J."/>
            <person name="Kodira C."/>
            <person name="Kretschmer M."/>
            <person name="Lappartient A."/>
            <person name="Leroch M."/>
            <person name="Levis C."/>
            <person name="Mauceli E."/>
            <person name="Neuveglise C."/>
            <person name="Oeser B."/>
            <person name="Pearson M."/>
            <person name="Poulain J."/>
            <person name="Poussereau N."/>
            <person name="Quesneville H."/>
            <person name="Rascle C."/>
            <person name="Schumacher J."/>
            <person name="Segurens B."/>
            <person name="Sexton A."/>
            <person name="Silva E."/>
            <person name="Sirven C."/>
            <person name="Soanes D.M."/>
            <person name="Talbot N.J."/>
            <person name="Templeton M."/>
            <person name="Yandava C."/>
            <person name="Yarden O."/>
            <person name="Zeng Q."/>
            <person name="Rollins J.A."/>
            <person name="Lebrun M.H."/>
            <person name="Dickman M."/>
        </authorList>
    </citation>
    <scope>NUCLEOTIDE SEQUENCE [LARGE SCALE GENOMIC DNA]</scope>
    <source>
        <strain evidence="4">T4</strain>
    </source>
</reference>
<feature type="compositionally biased region" description="Basic and acidic residues" evidence="2">
    <location>
        <begin position="16"/>
        <end position="28"/>
    </location>
</feature>
<dbReference type="OrthoDB" id="3554092at2759"/>